<dbReference type="Gene3D" id="3.40.50.10140">
    <property type="entry name" value="Toll/interleukin-1 receptor homology (TIR) domain"/>
    <property type="match status" value="1"/>
</dbReference>
<keyword evidence="3" id="KW-1185">Reference proteome</keyword>
<feature type="domain" description="Thoeris protein ThsB TIR-like" evidence="1">
    <location>
        <begin position="7"/>
        <end position="76"/>
    </location>
</feature>
<accession>F9UJ89</accession>
<reference evidence="2 3" key="1">
    <citation type="journal article" date="2013" name="Genome Announc.">
        <title>Genome Sequence of Mycoplasma columbinum Strain SF7.</title>
        <authorList>
            <person name="Guo Z."/>
            <person name="Xu X."/>
            <person name="Zheng Q."/>
            <person name="Li T."/>
            <person name="Kuang S."/>
            <person name="Zhang Z."/>
            <person name="Chen Y."/>
            <person name="Lu X."/>
            <person name="Zhou R."/>
            <person name="Bi D."/>
            <person name="Jin H."/>
        </authorList>
    </citation>
    <scope>NUCLEOTIDE SEQUENCE [LARGE SCALE GENOMIC DNA]</scope>
    <source>
        <strain evidence="2 3">SF7</strain>
    </source>
</reference>
<evidence type="ECO:0000313" key="2">
    <source>
        <dbReference type="EMBL" id="EGV00585.1"/>
    </source>
</evidence>
<dbReference type="STRING" id="1037410.MCSF7_02734"/>
<dbReference type="AlphaFoldDB" id="F9UJ89"/>
<organism evidence="2 3">
    <name type="scientific">Mycoplasmopsis columbina SF7</name>
    <dbReference type="NCBI Taxonomy" id="1037410"/>
    <lineage>
        <taxon>Bacteria</taxon>
        <taxon>Bacillati</taxon>
        <taxon>Mycoplasmatota</taxon>
        <taxon>Mycoplasmoidales</taxon>
        <taxon>Metamycoplasmataceae</taxon>
        <taxon>Mycoplasmopsis</taxon>
    </lineage>
</organism>
<dbReference type="EMBL" id="AFXA01000002">
    <property type="protein sequence ID" value="EGV00585.1"/>
    <property type="molecule type" value="Genomic_DNA"/>
</dbReference>
<sequence length="191" mass="23489">MSKTKYFLSYSHEHENKDKIQKIQETMKNWGHAINLSEREDKSKYNDETIWNYLKERISDSSLTILLYSEDLEERNKYKIEPSNNFRNSGWIYNEISASLRDWKDNRINALICVIDEKIENDFFYHDTIRTYKLPQILYKNEEYIVFAKYSKFINDNNYLDEKIKEALKNRKEQIEKNKFNINYELHRKRW</sequence>
<dbReference type="Proteomes" id="UP000004978">
    <property type="component" value="Unassembled WGS sequence"/>
</dbReference>
<dbReference type="eggNOG" id="ENOG5032GB1">
    <property type="taxonomic scope" value="Bacteria"/>
</dbReference>
<dbReference type="SUPFAM" id="SSF52200">
    <property type="entry name" value="Toll/Interleukin receptor TIR domain"/>
    <property type="match status" value="1"/>
</dbReference>
<dbReference type="Pfam" id="PF08937">
    <property type="entry name" value="ThsB_TIR"/>
    <property type="match status" value="1"/>
</dbReference>
<gene>
    <name evidence="2" type="ORF">MCSF7_02734</name>
</gene>
<evidence type="ECO:0000313" key="3">
    <source>
        <dbReference type="Proteomes" id="UP000004978"/>
    </source>
</evidence>
<comment type="caution">
    <text evidence="2">The sequence shown here is derived from an EMBL/GenBank/DDBJ whole genome shotgun (WGS) entry which is preliminary data.</text>
</comment>
<protein>
    <recommendedName>
        <fullName evidence="1">Thoeris protein ThsB TIR-like domain-containing protein</fullName>
    </recommendedName>
</protein>
<proteinExistence type="predicted"/>
<evidence type="ECO:0000259" key="1">
    <source>
        <dbReference type="Pfam" id="PF08937"/>
    </source>
</evidence>
<dbReference type="InterPro" id="IPR035897">
    <property type="entry name" value="Toll_tir_struct_dom_sf"/>
</dbReference>
<name>F9UJ89_9BACT</name>
<dbReference type="InterPro" id="IPR015032">
    <property type="entry name" value="ThsB__TIR-like_domain"/>
</dbReference>
<dbReference type="RefSeq" id="WP_006608355.1">
    <property type="nucleotide sequence ID" value="NZ_AFXA01000002.1"/>
</dbReference>